<keyword evidence="2" id="KW-0472">Membrane</keyword>
<dbReference type="Pfam" id="PF11241">
    <property type="entry name" value="DUF3043"/>
    <property type="match status" value="1"/>
</dbReference>
<dbReference type="KEGG" id="broo:brsh051_05700"/>
<sequence>MGLFRPYQRNDAAETSDDLAHSEEPKSGGVNRKSAPTPSRKEAELARRERVRPTLTKKEHKAREREIKRQNDDRAYQQTEMRPERVLLRNFIDARWTFGEFVWPILLVSFAVFIAGAFWPQLSVWATYGMWGLIVAILLEATYLWSRFRKVLDQRLPDAYRKGLMMYMISRTITPRRFRRPPTAIDRGAEY</sequence>
<keyword evidence="4" id="KW-1185">Reference proteome</keyword>
<organism evidence="3 4">
    <name type="scientific">Brooklawnia propionicigenes</name>
    <dbReference type="NCBI Taxonomy" id="3041175"/>
    <lineage>
        <taxon>Bacteria</taxon>
        <taxon>Bacillati</taxon>
        <taxon>Actinomycetota</taxon>
        <taxon>Actinomycetes</taxon>
        <taxon>Propionibacteriales</taxon>
        <taxon>Propionibacteriaceae</taxon>
        <taxon>Brooklawnia</taxon>
    </lineage>
</organism>
<evidence type="ECO:0000313" key="3">
    <source>
        <dbReference type="EMBL" id="BEH01289.1"/>
    </source>
</evidence>
<evidence type="ECO:0000313" key="4">
    <source>
        <dbReference type="Proteomes" id="UP001431656"/>
    </source>
</evidence>
<feature type="transmembrane region" description="Helical" evidence="2">
    <location>
        <begin position="125"/>
        <end position="145"/>
    </location>
</feature>
<dbReference type="Proteomes" id="UP001431656">
    <property type="component" value="Chromosome"/>
</dbReference>
<proteinExistence type="predicted"/>
<dbReference type="RefSeq" id="WP_286267379.1">
    <property type="nucleotide sequence ID" value="NZ_AP028056.1"/>
</dbReference>
<feature type="transmembrane region" description="Helical" evidence="2">
    <location>
        <begin position="101"/>
        <end position="119"/>
    </location>
</feature>
<feature type="compositionally biased region" description="Basic and acidic residues" evidence="1">
    <location>
        <begin position="39"/>
        <end position="52"/>
    </location>
</feature>
<accession>A0AAN0MFB0</accession>
<evidence type="ECO:0008006" key="5">
    <source>
        <dbReference type="Google" id="ProtNLM"/>
    </source>
</evidence>
<evidence type="ECO:0000256" key="2">
    <source>
        <dbReference type="SAM" id="Phobius"/>
    </source>
</evidence>
<feature type="compositionally biased region" description="Basic and acidic residues" evidence="1">
    <location>
        <begin position="61"/>
        <end position="75"/>
    </location>
</feature>
<protein>
    <recommendedName>
        <fullName evidence="5">DUF3043 domain-containing protein</fullName>
    </recommendedName>
</protein>
<dbReference type="EMBL" id="AP028056">
    <property type="protein sequence ID" value="BEH01289.1"/>
    <property type="molecule type" value="Genomic_DNA"/>
</dbReference>
<keyword evidence="2" id="KW-0812">Transmembrane</keyword>
<dbReference type="InterPro" id="IPR021403">
    <property type="entry name" value="DUF3043"/>
</dbReference>
<reference evidence="3" key="1">
    <citation type="journal article" date="2024" name="Int. J. Syst. Evol. Microbiol.">
        <title>Brooklawnia propionicigenes sp. nov., a facultatively anaerobic, propionate-producing bacterium isolated from a methanogenic reactor treating waste from cattle farms.</title>
        <authorList>
            <person name="Akita Y."/>
            <person name="Ueki A."/>
            <person name="Tonouchi A."/>
            <person name="Sugawara Y."/>
            <person name="Honma S."/>
            <person name="Kaku N."/>
            <person name="Ueki K."/>
        </authorList>
    </citation>
    <scope>NUCLEOTIDE SEQUENCE</scope>
    <source>
        <strain evidence="3">SH051</strain>
    </source>
</reference>
<feature type="region of interest" description="Disordered" evidence="1">
    <location>
        <begin position="1"/>
        <end position="75"/>
    </location>
</feature>
<evidence type="ECO:0000256" key="1">
    <source>
        <dbReference type="SAM" id="MobiDB-lite"/>
    </source>
</evidence>
<keyword evidence="2" id="KW-1133">Transmembrane helix</keyword>
<name>A0AAN0MFB0_9ACTN</name>
<gene>
    <name evidence="3" type="ORF">brsh051_05700</name>
</gene>
<dbReference type="AlphaFoldDB" id="A0AAN0MFB0"/>